<dbReference type="AlphaFoldDB" id="A0A8S2W8L0"/>
<dbReference type="Proteomes" id="UP000681720">
    <property type="component" value="Unassembled WGS sequence"/>
</dbReference>
<name>A0A8S2W8L0_9BILA</name>
<sequence length="66" mass="7375">MNSDQTIGAPLLIKLKNVQFSKTLTEELIKLQSEDGSFTLNKDLADILHVNVDIFNGLEQYLRALG</sequence>
<evidence type="ECO:0000313" key="2">
    <source>
        <dbReference type="Proteomes" id="UP000681720"/>
    </source>
</evidence>
<reference evidence="1" key="1">
    <citation type="submission" date="2021-02" db="EMBL/GenBank/DDBJ databases">
        <authorList>
            <person name="Nowell W R."/>
        </authorList>
    </citation>
    <scope>NUCLEOTIDE SEQUENCE</scope>
</reference>
<accession>A0A8S2W8L0</accession>
<dbReference type="EMBL" id="CAJOBJ010066008">
    <property type="protein sequence ID" value="CAF4439309.1"/>
    <property type="molecule type" value="Genomic_DNA"/>
</dbReference>
<feature type="non-terminal residue" evidence="1">
    <location>
        <position position="1"/>
    </location>
</feature>
<comment type="caution">
    <text evidence="1">The sequence shown here is derived from an EMBL/GenBank/DDBJ whole genome shotgun (WGS) entry which is preliminary data.</text>
</comment>
<protein>
    <submittedName>
        <fullName evidence="1">Uncharacterized protein</fullName>
    </submittedName>
</protein>
<gene>
    <name evidence="1" type="ORF">GIL414_LOCUS31884</name>
</gene>
<evidence type="ECO:0000313" key="1">
    <source>
        <dbReference type="EMBL" id="CAF4439309.1"/>
    </source>
</evidence>
<proteinExistence type="predicted"/>
<organism evidence="1 2">
    <name type="scientific">Rotaria magnacalcarata</name>
    <dbReference type="NCBI Taxonomy" id="392030"/>
    <lineage>
        <taxon>Eukaryota</taxon>
        <taxon>Metazoa</taxon>
        <taxon>Spiralia</taxon>
        <taxon>Gnathifera</taxon>
        <taxon>Rotifera</taxon>
        <taxon>Eurotatoria</taxon>
        <taxon>Bdelloidea</taxon>
        <taxon>Philodinida</taxon>
        <taxon>Philodinidae</taxon>
        <taxon>Rotaria</taxon>
    </lineage>
</organism>